<feature type="domain" description="NADH:flavin oxidoreductase/NADH oxidase N-terminal" evidence="2">
    <location>
        <begin position="4"/>
        <end position="50"/>
    </location>
</feature>
<organism evidence="3 4">
    <name type="scientific">Nonomuraea glycinis</name>
    <dbReference type="NCBI Taxonomy" id="2047744"/>
    <lineage>
        <taxon>Bacteria</taxon>
        <taxon>Bacillati</taxon>
        <taxon>Actinomycetota</taxon>
        <taxon>Actinomycetes</taxon>
        <taxon>Streptosporangiales</taxon>
        <taxon>Streptosporangiaceae</taxon>
        <taxon>Nonomuraea</taxon>
    </lineage>
</organism>
<protein>
    <recommendedName>
        <fullName evidence="2">NADH:flavin oxidoreductase/NADH oxidase N-terminal domain-containing protein</fullName>
    </recommendedName>
</protein>
<feature type="compositionally biased region" description="Low complexity" evidence="1">
    <location>
        <begin position="50"/>
        <end position="66"/>
    </location>
</feature>
<dbReference type="Gene3D" id="3.20.20.70">
    <property type="entry name" value="Aldolase class I"/>
    <property type="match status" value="1"/>
</dbReference>
<dbReference type="EMBL" id="BMNK01000001">
    <property type="protein sequence ID" value="GGP01623.1"/>
    <property type="molecule type" value="Genomic_DNA"/>
</dbReference>
<proteinExistence type="predicted"/>
<dbReference type="RefSeq" id="WP_372462238.1">
    <property type="nucleotide sequence ID" value="NZ_BMNK01000001.1"/>
</dbReference>
<feature type="region of interest" description="Disordered" evidence="1">
    <location>
        <begin position="46"/>
        <end position="90"/>
    </location>
</feature>
<sequence length="90" mass="9357">MTTLFDSYRLGDLVLPNRVVMAPMTRVRAAAGGLATPSMATYYAQRGARTSSASAAPSSPTPTSSSGCAPRSRSHPSTMPPTTRAVTRAI</sequence>
<reference evidence="3" key="1">
    <citation type="journal article" date="2014" name="Int. J. Syst. Evol. Microbiol.">
        <title>Complete genome sequence of Corynebacterium casei LMG S-19264T (=DSM 44701T), isolated from a smear-ripened cheese.</title>
        <authorList>
            <consortium name="US DOE Joint Genome Institute (JGI-PGF)"/>
            <person name="Walter F."/>
            <person name="Albersmeier A."/>
            <person name="Kalinowski J."/>
            <person name="Ruckert C."/>
        </authorList>
    </citation>
    <scope>NUCLEOTIDE SEQUENCE</scope>
    <source>
        <strain evidence="3">CGMCC 4.7430</strain>
    </source>
</reference>
<evidence type="ECO:0000259" key="2">
    <source>
        <dbReference type="Pfam" id="PF00724"/>
    </source>
</evidence>
<name>A0A918A2Q4_9ACTN</name>
<keyword evidence="4" id="KW-1185">Reference proteome</keyword>
<dbReference type="InterPro" id="IPR001155">
    <property type="entry name" value="OxRdtase_FMN_N"/>
</dbReference>
<dbReference type="SUPFAM" id="SSF51395">
    <property type="entry name" value="FMN-linked oxidoreductases"/>
    <property type="match status" value="1"/>
</dbReference>
<dbReference type="GO" id="GO:0016491">
    <property type="term" value="F:oxidoreductase activity"/>
    <property type="evidence" value="ECO:0007669"/>
    <property type="project" value="InterPro"/>
</dbReference>
<dbReference type="AlphaFoldDB" id="A0A918A2Q4"/>
<dbReference type="Proteomes" id="UP000660745">
    <property type="component" value="Unassembled WGS sequence"/>
</dbReference>
<evidence type="ECO:0000313" key="3">
    <source>
        <dbReference type="EMBL" id="GGP01623.1"/>
    </source>
</evidence>
<evidence type="ECO:0000313" key="4">
    <source>
        <dbReference type="Proteomes" id="UP000660745"/>
    </source>
</evidence>
<dbReference type="Pfam" id="PF00724">
    <property type="entry name" value="Oxidored_FMN"/>
    <property type="match status" value="1"/>
</dbReference>
<evidence type="ECO:0000256" key="1">
    <source>
        <dbReference type="SAM" id="MobiDB-lite"/>
    </source>
</evidence>
<dbReference type="GO" id="GO:0010181">
    <property type="term" value="F:FMN binding"/>
    <property type="evidence" value="ECO:0007669"/>
    <property type="project" value="InterPro"/>
</dbReference>
<reference evidence="3" key="2">
    <citation type="submission" date="2020-09" db="EMBL/GenBank/DDBJ databases">
        <authorList>
            <person name="Sun Q."/>
            <person name="Zhou Y."/>
        </authorList>
    </citation>
    <scope>NUCLEOTIDE SEQUENCE</scope>
    <source>
        <strain evidence="3">CGMCC 4.7430</strain>
    </source>
</reference>
<dbReference type="InterPro" id="IPR013785">
    <property type="entry name" value="Aldolase_TIM"/>
</dbReference>
<accession>A0A918A2Q4</accession>
<feature type="compositionally biased region" description="Polar residues" evidence="1">
    <location>
        <begin position="75"/>
        <end position="90"/>
    </location>
</feature>
<gene>
    <name evidence="3" type="ORF">GCM10012278_05600</name>
</gene>
<comment type="caution">
    <text evidence="3">The sequence shown here is derived from an EMBL/GenBank/DDBJ whole genome shotgun (WGS) entry which is preliminary data.</text>
</comment>